<gene>
    <name evidence="1" type="ORF">MAR_003068</name>
</gene>
<name>A0ABY7G4Y6_MYAAR</name>
<dbReference type="Proteomes" id="UP001164746">
    <property type="component" value="Chromosome 16"/>
</dbReference>
<evidence type="ECO:0000313" key="1">
    <source>
        <dbReference type="EMBL" id="WAR29500.1"/>
    </source>
</evidence>
<evidence type="ECO:0008006" key="3">
    <source>
        <dbReference type="Google" id="ProtNLM"/>
    </source>
</evidence>
<reference evidence="1" key="1">
    <citation type="submission" date="2022-11" db="EMBL/GenBank/DDBJ databases">
        <title>Centuries of genome instability and evolution in soft-shell clam transmissible cancer (bioRxiv).</title>
        <authorList>
            <person name="Hart S.F.M."/>
            <person name="Yonemitsu M.A."/>
            <person name="Giersch R.M."/>
            <person name="Beal B.F."/>
            <person name="Arriagada G."/>
            <person name="Davis B.W."/>
            <person name="Ostrander E.A."/>
            <person name="Goff S.P."/>
            <person name="Metzger M.J."/>
        </authorList>
    </citation>
    <scope>NUCLEOTIDE SEQUENCE</scope>
    <source>
        <strain evidence="1">MELC-2E11</strain>
        <tissue evidence="1">Siphon/mantle</tissue>
    </source>
</reference>
<keyword evidence="2" id="KW-1185">Reference proteome</keyword>
<accession>A0ABY7G4Y6</accession>
<dbReference type="EMBL" id="CP111027">
    <property type="protein sequence ID" value="WAR29500.1"/>
    <property type="molecule type" value="Genomic_DNA"/>
</dbReference>
<sequence>MMIMIMIMMMMMIMIMIMIMMMIMNDVVAVRYWFIVKEIKCKFSHRKLTGGSAVQDVANGLHLK</sequence>
<organism evidence="1 2">
    <name type="scientific">Mya arenaria</name>
    <name type="common">Soft-shell clam</name>
    <dbReference type="NCBI Taxonomy" id="6604"/>
    <lineage>
        <taxon>Eukaryota</taxon>
        <taxon>Metazoa</taxon>
        <taxon>Spiralia</taxon>
        <taxon>Lophotrochozoa</taxon>
        <taxon>Mollusca</taxon>
        <taxon>Bivalvia</taxon>
        <taxon>Autobranchia</taxon>
        <taxon>Heteroconchia</taxon>
        <taxon>Euheterodonta</taxon>
        <taxon>Imparidentia</taxon>
        <taxon>Neoheterodontei</taxon>
        <taxon>Myida</taxon>
        <taxon>Myoidea</taxon>
        <taxon>Myidae</taxon>
        <taxon>Mya</taxon>
    </lineage>
</organism>
<evidence type="ECO:0000313" key="2">
    <source>
        <dbReference type="Proteomes" id="UP001164746"/>
    </source>
</evidence>
<proteinExistence type="predicted"/>
<protein>
    <recommendedName>
        <fullName evidence="3">Secreted protein</fullName>
    </recommendedName>
</protein>